<keyword evidence="4" id="KW-0732">Signal</keyword>
<dbReference type="SUPFAM" id="SSF52058">
    <property type="entry name" value="L domain-like"/>
    <property type="match status" value="2"/>
</dbReference>
<keyword evidence="8" id="KW-0675">Receptor</keyword>
<dbReference type="AlphaFoldDB" id="A0A6A4LE29"/>
<dbReference type="Proteomes" id="UP000428333">
    <property type="component" value="Linkage Group LG09"/>
</dbReference>
<dbReference type="PANTHER" id="PTHR27000">
    <property type="entry name" value="LEUCINE-RICH REPEAT RECEPTOR-LIKE PROTEIN KINASE FAMILY PROTEIN-RELATED"/>
    <property type="match status" value="1"/>
</dbReference>
<dbReference type="PANTHER" id="PTHR27000:SF803">
    <property type="entry name" value="RECEPTOR-LIKE PROTEIN 45"/>
    <property type="match status" value="1"/>
</dbReference>
<evidence type="ECO:0000256" key="2">
    <source>
        <dbReference type="ARBA" id="ARBA00022614"/>
    </source>
</evidence>
<feature type="non-terminal residue" evidence="10">
    <location>
        <position position="1"/>
    </location>
</feature>
<comment type="caution">
    <text evidence="10">The sequence shown here is derived from an EMBL/GenBank/DDBJ whole genome shotgun (WGS) entry which is preliminary data.</text>
</comment>
<dbReference type="Pfam" id="PF00560">
    <property type="entry name" value="LRR_1"/>
    <property type="match status" value="6"/>
</dbReference>
<dbReference type="Pfam" id="PF13855">
    <property type="entry name" value="LRR_8"/>
    <property type="match status" value="1"/>
</dbReference>
<evidence type="ECO:0000256" key="3">
    <source>
        <dbReference type="ARBA" id="ARBA00022692"/>
    </source>
</evidence>
<name>A0A6A4LE29_9ERIC</name>
<evidence type="ECO:0000313" key="10">
    <source>
        <dbReference type="EMBL" id="KAE9452957.1"/>
    </source>
</evidence>
<dbReference type="FunFam" id="3.80.10.10:FF:000383">
    <property type="entry name" value="Leucine-rich repeat receptor protein kinase EMS1"/>
    <property type="match status" value="1"/>
</dbReference>
<dbReference type="InterPro" id="IPR032675">
    <property type="entry name" value="LRR_dom_sf"/>
</dbReference>
<keyword evidence="3" id="KW-0812">Transmembrane</keyword>
<comment type="subcellular location">
    <subcellularLocation>
        <location evidence="1">Membrane</location>
        <topology evidence="1">Single-pass type I membrane protein</topology>
    </subcellularLocation>
</comment>
<keyword evidence="7" id="KW-0472">Membrane</keyword>
<sequence length="697" mass="77483">MVNISSSVPSVLSNISSLTTLNLEGCSLYGEFPMEIFRLPQLQILNAAWNEDLTGSLLEFQSNSCLKAMIFHRTGLYDKLPDSIGRLESLVYLDLSQTSLSGTLPSPLGNLTRLTFLYLYDCKFSGQIPSSLANLSQLTKFGIGDNDFDVGPLSFPPGKLLKLTHLYAAQMNLQGEIPLSLANLTQLSYLAIGTNNLVGKIPSWFMNLTQLTLVDLAGNHFHGTIPSSITQLKRLDYLSLYSNCFTGIVELDMFMKLPNLVSLLLGGNKLTVLNKNTTNGTLPKLDILDLASCNLVEFPSILRFQDELQALHIKNNIIRGEIPIWMWNSSKGTMEYVDFGQNFLTGFEQQPAVIPWRFLIVFNLGSNKLQGSLPVPPPSTVIYNVRENALTGAIPPLMCHKNSLRMLDLSNNNLNGTIPPCLASSSEDLLMLNLSGNSFQGSIPSTFTMNCQLLMIDLGQNQLQGPVPRSLANCAMLECLVLQNNQIEDTFPSWLGALPKLELLILGSNKFHGNIGDPKNNSMFPKLRIIDLSCNGFSGNLPTEYIRNWNGMKMINKENSTYMHANPKIQFKLRAGPITHLVLSFSTEMSYTYSMRVVSKGTHSLGIWKWASSWVGYWDNSDKEVSRMVCRHLWEREEISEEAEKKGPKNLIVGNEITTTEAVVVEPPKDEKDIGAMDGGTYRRHGLLRILADRSLV</sequence>
<accession>A0A6A4LE29</accession>
<dbReference type="Gene3D" id="3.80.10.10">
    <property type="entry name" value="Ribonuclease Inhibitor"/>
    <property type="match status" value="3"/>
</dbReference>
<organism evidence="10 11">
    <name type="scientific">Rhododendron williamsianum</name>
    <dbReference type="NCBI Taxonomy" id="262921"/>
    <lineage>
        <taxon>Eukaryota</taxon>
        <taxon>Viridiplantae</taxon>
        <taxon>Streptophyta</taxon>
        <taxon>Embryophyta</taxon>
        <taxon>Tracheophyta</taxon>
        <taxon>Spermatophyta</taxon>
        <taxon>Magnoliopsida</taxon>
        <taxon>eudicotyledons</taxon>
        <taxon>Gunneridae</taxon>
        <taxon>Pentapetalae</taxon>
        <taxon>asterids</taxon>
        <taxon>Ericales</taxon>
        <taxon>Ericaceae</taxon>
        <taxon>Ericoideae</taxon>
        <taxon>Rhodoreae</taxon>
        <taxon>Rhododendron</taxon>
    </lineage>
</organism>
<evidence type="ECO:0000256" key="5">
    <source>
        <dbReference type="ARBA" id="ARBA00022737"/>
    </source>
</evidence>
<dbReference type="OrthoDB" id="442066at2759"/>
<dbReference type="SMART" id="SM00369">
    <property type="entry name" value="LRR_TYP"/>
    <property type="match status" value="4"/>
</dbReference>
<dbReference type="GO" id="GO:0051707">
    <property type="term" value="P:response to other organism"/>
    <property type="evidence" value="ECO:0007669"/>
    <property type="project" value="UniProtKB-ARBA"/>
</dbReference>
<evidence type="ECO:0000256" key="6">
    <source>
        <dbReference type="ARBA" id="ARBA00022989"/>
    </source>
</evidence>
<dbReference type="GO" id="GO:0006952">
    <property type="term" value="P:defense response"/>
    <property type="evidence" value="ECO:0007669"/>
    <property type="project" value="UniProtKB-ARBA"/>
</dbReference>
<evidence type="ECO:0000256" key="8">
    <source>
        <dbReference type="ARBA" id="ARBA00023170"/>
    </source>
</evidence>
<keyword evidence="5" id="KW-0677">Repeat</keyword>
<evidence type="ECO:0000256" key="9">
    <source>
        <dbReference type="ARBA" id="ARBA00023180"/>
    </source>
</evidence>
<keyword evidence="11" id="KW-1185">Reference proteome</keyword>
<dbReference type="FunFam" id="3.80.10.10:FF:000095">
    <property type="entry name" value="LRR receptor-like serine/threonine-protein kinase GSO1"/>
    <property type="match status" value="1"/>
</dbReference>
<dbReference type="EMBL" id="QEFC01002323">
    <property type="protein sequence ID" value="KAE9452957.1"/>
    <property type="molecule type" value="Genomic_DNA"/>
</dbReference>
<evidence type="ECO:0000256" key="1">
    <source>
        <dbReference type="ARBA" id="ARBA00004479"/>
    </source>
</evidence>
<evidence type="ECO:0000256" key="7">
    <source>
        <dbReference type="ARBA" id="ARBA00023136"/>
    </source>
</evidence>
<evidence type="ECO:0000256" key="4">
    <source>
        <dbReference type="ARBA" id="ARBA00022729"/>
    </source>
</evidence>
<dbReference type="InterPro" id="IPR003591">
    <property type="entry name" value="Leu-rich_rpt_typical-subtyp"/>
</dbReference>
<protein>
    <submittedName>
        <fullName evidence="10">Uncharacterized protein</fullName>
    </submittedName>
</protein>
<keyword evidence="2" id="KW-0433">Leucine-rich repeat</keyword>
<reference evidence="10 11" key="1">
    <citation type="journal article" date="2019" name="Genome Biol. Evol.">
        <title>The Rhododendron genome and chromosomal organization provide insight into shared whole-genome duplications across the heath family (Ericaceae).</title>
        <authorList>
            <person name="Soza V.L."/>
            <person name="Lindsley D."/>
            <person name="Waalkes A."/>
            <person name="Ramage E."/>
            <person name="Patwardhan R.P."/>
            <person name="Burton J.N."/>
            <person name="Adey A."/>
            <person name="Kumar A."/>
            <person name="Qiu R."/>
            <person name="Shendure J."/>
            <person name="Hall B."/>
        </authorList>
    </citation>
    <scope>NUCLEOTIDE SEQUENCE [LARGE SCALE GENOMIC DNA]</scope>
    <source>
        <strain evidence="10">RSF 1966-606</strain>
    </source>
</reference>
<evidence type="ECO:0000313" key="11">
    <source>
        <dbReference type="Proteomes" id="UP000428333"/>
    </source>
</evidence>
<keyword evidence="9" id="KW-0325">Glycoprotein</keyword>
<keyword evidence="6" id="KW-1133">Transmembrane helix</keyword>
<proteinExistence type="predicted"/>
<dbReference type="GO" id="GO:0016020">
    <property type="term" value="C:membrane"/>
    <property type="evidence" value="ECO:0007669"/>
    <property type="project" value="UniProtKB-SubCell"/>
</dbReference>
<gene>
    <name evidence="10" type="ORF">C3L33_15131</name>
</gene>
<dbReference type="InterPro" id="IPR001611">
    <property type="entry name" value="Leu-rich_rpt"/>
</dbReference>